<evidence type="ECO:0000256" key="3">
    <source>
        <dbReference type="ARBA" id="ARBA00022475"/>
    </source>
</evidence>
<dbReference type="Pfam" id="PF09790">
    <property type="entry name" value="Hyccin"/>
    <property type="match status" value="1"/>
</dbReference>
<evidence type="ECO:0000256" key="1">
    <source>
        <dbReference type="ARBA" id="ARBA00004236"/>
    </source>
</evidence>
<name>A0ABY7EIW1_MYAAR</name>
<comment type="subcellular location">
    <subcellularLocation>
        <location evidence="1">Cell membrane</location>
    </subcellularLocation>
    <subcellularLocation>
        <location evidence="2">Cytoplasm</location>
        <location evidence="2">Cytosol</location>
    </subcellularLocation>
</comment>
<keyword evidence="9" id="KW-1185">Reference proteome</keyword>
<keyword evidence="4" id="KW-0963">Cytoplasm</keyword>
<gene>
    <name evidence="8" type="ORF">MAR_035004</name>
</gene>
<dbReference type="PANTHER" id="PTHR31220">
    <property type="entry name" value="HYCCIN RELATED"/>
    <property type="match status" value="1"/>
</dbReference>
<evidence type="ECO:0000313" key="8">
    <source>
        <dbReference type="EMBL" id="WAR09928.1"/>
    </source>
</evidence>
<accession>A0ABY7EIW1</accession>
<dbReference type="PANTHER" id="PTHR31220:SF1">
    <property type="entry name" value="GH21176P"/>
    <property type="match status" value="1"/>
</dbReference>
<evidence type="ECO:0000256" key="2">
    <source>
        <dbReference type="ARBA" id="ARBA00004514"/>
    </source>
</evidence>
<proteinExistence type="inferred from homology"/>
<feature type="region of interest" description="Disordered" evidence="7">
    <location>
        <begin position="169"/>
        <end position="229"/>
    </location>
</feature>
<feature type="compositionally biased region" description="Polar residues" evidence="7">
    <location>
        <begin position="286"/>
        <end position="332"/>
    </location>
</feature>
<evidence type="ECO:0000256" key="7">
    <source>
        <dbReference type="SAM" id="MobiDB-lite"/>
    </source>
</evidence>
<evidence type="ECO:0000256" key="6">
    <source>
        <dbReference type="ARBA" id="ARBA00034482"/>
    </source>
</evidence>
<dbReference type="EMBL" id="CP111018">
    <property type="protein sequence ID" value="WAR09928.1"/>
    <property type="molecule type" value="Genomic_DNA"/>
</dbReference>
<feature type="compositionally biased region" description="Basic and acidic residues" evidence="7">
    <location>
        <begin position="202"/>
        <end position="217"/>
    </location>
</feature>
<dbReference type="InterPro" id="IPR018619">
    <property type="entry name" value="Hyccin"/>
</dbReference>
<feature type="region of interest" description="Disordered" evidence="7">
    <location>
        <begin position="263"/>
        <end position="332"/>
    </location>
</feature>
<reference evidence="8" key="1">
    <citation type="submission" date="2022-11" db="EMBL/GenBank/DDBJ databases">
        <title>Centuries of genome instability and evolution in soft-shell clam transmissible cancer (bioRxiv).</title>
        <authorList>
            <person name="Hart S.F.M."/>
            <person name="Yonemitsu M.A."/>
            <person name="Giersch R.M."/>
            <person name="Beal B.F."/>
            <person name="Arriagada G."/>
            <person name="Davis B.W."/>
            <person name="Ostrander E.A."/>
            <person name="Goff S.P."/>
            <person name="Metzger M.J."/>
        </authorList>
    </citation>
    <scope>NUCLEOTIDE SEQUENCE</scope>
    <source>
        <strain evidence="8">MELC-2E11</strain>
        <tissue evidence="8">Siphon/mantle</tissue>
    </source>
</reference>
<sequence>MCSRIVTTGFHTLIPDDEDDLVRTTATLHEAARRINQIGDIDADRRLSQTAGLDPAKRINQTGELDPRISVSPALLIDMLTCLYFIMFNGQAGPGAQAVVDIHYRACYELLPDVLLVTNAIRNSLRENPSGQPDDGPIGLSLALSPASSNYTLSKTAITNASFRAKKLPDDIPVQPDESGKLPTISEDDTSSKTKTSKTKQAKKDKTGDRSKAKESRTNSGMNNSIISISDQSSDNLTVAVIKGQQRNSVDSIEMAGFIKTKETTSNKSRDSIDGGSSPFIAKHVTASSAKTGSGMKTSISNKDIKNAKQTSGHSRNLSGDSAASENQSTDL</sequence>
<protein>
    <submittedName>
        <fullName evidence="8">HYCCI-like protein</fullName>
    </submittedName>
</protein>
<feature type="compositionally biased region" description="Basic and acidic residues" evidence="7">
    <location>
        <begin position="263"/>
        <end position="273"/>
    </location>
</feature>
<organism evidence="8 9">
    <name type="scientific">Mya arenaria</name>
    <name type="common">Soft-shell clam</name>
    <dbReference type="NCBI Taxonomy" id="6604"/>
    <lineage>
        <taxon>Eukaryota</taxon>
        <taxon>Metazoa</taxon>
        <taxon>Spiralia</taxon>
        <taxon>Lophotrochozoa</taxon>
        <taxon>Mollusca</taxon>
        <taxon>Bivalvia</taxon>
        <taxon>Autobranchia</taxon>
        <taxon>Heteroconchia</taxon>
        <taxon>Euheterodonta</taxon>
        <taxon>Imparidentia</taxon>
        <taxon>Neoheterodontei</taxon>
        <taxon>Myida</taxon>
        <taxon>Myoidea</taxon>
        <taxon>Myidae</taxon>
        <taxon>Mya</taxon>
    </lineage>
</organism>
<evidence type="ECO:0000313" key="9">
    <source>
        <dbReference type="Proteomes" id="UP001164746"/>
    </source>
</evidence>
<keyword evidence="5" id="KW-0472">Membrane</keyword>
<evidence type="ECO:0000256" key="4">
    <source>
        <dbReference type="ARBA" id="ARBA00022490"/>
    </source>
</evidence>
<keyword evidence="3" id="KW-1003">Cell membrane</keyword>
<dbReference type="Proteomes" id="UP001164746">
    <property type="component" value="Chromosome 7"/>
</dbReference>
<evidence type="ECO:0000256" key="5">
    <source>
        <dbReference type="ARBA" id="ARBA00023136"/>
    </source>
</evidence>
<comment type="similarity">
    <text evidence="6">Belongs to the Hyccin family.</text>
</comment>